<gene>
    <name evidence="1" type="ORF">7S3_70</name>
</gene>
<accession>A0A2H4JAB2</accession>
<sequence>MTDEDIREEAICRIALALNEGEGGNEDNIPQRHFNTAETIAYALSGMLTPTPRIN</sequence>
<evidence type="ECO:0000313" key="1">
    <source>
        <dbReference type="EMBL" id="ASN69248.1"/>
    </source>
</evidence>
<reference evidence="1" key="1">
    <citation type="submission" date="2017-06" db="EMBL/GenBank/DDBJ databases">
        <title>Novel phages from South African skin metaviromes.</title>
        <authorList>
            <person name="van Zyl L.J."/>
            <person name="Abrahams Y."/>
            <person name="Stander E.A."/>
            <person name="Kirby B.M."/>
            <person name="Clavaud C."/>
            <person name="Farcet C."/>
            <person name="Breton L."/>
            <person name="Trindade M.I."/>
        </authorList>
    </citation>
    <scope>NUCLEOTIDE SEQUENCE</scope>
</reference>
<protein>
    <submittedName>
        <fullName evidence="1">Uncharacterized protein</fullName>
    </submittedName>
</protein>
<organism evidence="1">
    <name type="scientific">uncultured Caudovirales phage</name>
    <dbReference type="NCBI Taxonomy" id="2100421"/>
    <lineage>
        <taxon>Viruses</taxon>
        <taxon>Duplodnaviria</taxon>
        <taxon>Heunggongvirae</taxon>
        <taxon>Uroviricota</taxon>
        <taxon>Caudoviricetes</taxon>
        <taxon>Peduoviridae</taxon>
        <taxon>Maltschvirus</taxon>
        <taxon>Maltschvirus maltsch</taxon>
    </lineage>
</organism>
<name>A0A2H4JAB2_9CAUD</name>
<dbReference type="EMBL" id="MF417887">
    <property type="protein sequence ID" value="ASN69248.1"/>
    <property type="molecule type" value="Genomic_DNA"/>
</dbReference>
<proteinExistence type="predicted"/>